<gene>
    <name evidence="1" type="ORF">SDC9_96865</name>
</gene>
<organism evidence="1">
    <name type="scientific">bioreactor metagenome</name>
    <dbReference type="NCBI Taxonomy" id="1076179"/>
    <lineage>
        <taxon>unclassified sequences</taxon>
        <taxon>metagenomes</taxon>
        <taxon>ecological metagenomes</taxon>
    </lineage>
</organism>
<comment type="caution">
    <text evidence="1">The sequence shown here is derived from an EMBL/GenBank/DDBJ whole genome shotgun (WGS) entry which is preliminary data.</text>
</comment>
<sequence>MIKKMLAMGLLVGAAAAQAFVPQAGTWVVDAETNGQPGRGFGLEVQNSTLVMLVYAYESTGAPTFYLTSGPLLNDQFSGALMQYRNGRYLGSEDRVGVETGSAGTVTMRFVSGTQGFITLPGEPEKAISRFNFASPAGPDGLKGLWLFTPLNSATPTADFVTLETDTGPSETGNGLVISPDGRVGCEHMVAGELAGTVLCIHLTSEGDLDHGYQFVYSVNDGEGIQFDRTVSTSVPAVMRRVGNASYQGTGIYLKSADAKPASEATLQNLRKQFKSFASGVAKR</sequence>
<reference evidence="1" key="1">
    <citation type="submission" date="2019-08" db="EMBL/GenBank/DDBJ databases">
        <authorList>
            <person name="Kucharzyk K."/>
            <person name="Murdoch R.W."/>
            <person name="Higgins S."/>
            <person name="Loffler F."/>
        </authorList>
    </citation>
    <scope>NUCLEOTIDE SEQUENCE</scope>
</reference>
<dbReference type="AlphaFoldDB" id="A0A645AAA5"/>
<accession>A0A645AAA5</accession>
<dbReference type="EMBL" id="VSSQ01012827">
    <property type="protein sequence ID" value="MPM50130.1"/>
    <property type="molecule type" value="Genomic_DNA"/>
</dbReference>
<proteinExistence type="predicted"/>
<evidence type="ECO:0000313" key="1">
    <source>
        <dbReference type="EMBL" id="MPM50130.1"/>
    </source>
</evidence>
<protein>
    <submittedName>
        <fullName evidence="1">Uncharacterized protein</fullName>
    </submittedName>
</protein>
<name>A0A645AAA5_9ZZZZ</name>